<name>A0ACA9Y6U3_9ASCO</name>
<evidence type="ECO:0000313" key="1">
    <source>
        <dbReference type="EMBL" id="CAH6720706.1"/>
    </source>
</evidence>
<sequence>MVWLKLSLLNLLVVINGLSIPFVEHSVVDVFKSLPLPPGKDERPVPGDSPIIQCDVSEAQILNLQSVIIEPNPPARGENLTIIAKGFLAQDIEDGAYVDVDVKYGFIKLIHQTFDLCEEIKKVDMECPLKAGQQIIIKQVEVPDEVPPGKYSVNARAYTVEDEFITCLSATVEFPAAL</sequence>
<protein>
    <submittedName>
        <fullName evidence="1">Phosphatidylglycerol/phosphatidylinositol transfer protein</fullName>
    </submittedName>
</protein>
<organism evidence="1 2">
    <name type="scientific">[Candida] jaroonii</name>
    <dbReference type="NCBI Taxonomy" id="467808"/>
    <lineage>
        <taxon>Eukaryota</taxon>
        <taxon>Fungi</taxon>
        <taxon>Dikarya</taxon>
        <taxon>Ascomycota</taxon>
        <taxon>Saccharomycotina</taxon>
        <taxon>Pichiomycetes</taxon>
        <taxon>Debaryomycetaceae</taxon>
        <taxon>Yamadazyma</taxon>
    </lineage>
</organism>
<reference evidence="1" key="1">
    <citation type="submission" date="2022-06" db="EMBL/GenBank/DDBJ databases">
        <authorList>
            <person name="Legras J.-L."/>
            <person name="Devillers H."/>
            <person name="Grondin C."/>
        </authorList>
    </citation>
    <scope>NUCLEOTIDE SEQUENCE</scope>
    <source>
        <strain evidence="1">CLIB 1444</strain>
    </source>
</reference>
<dbReference type="Proteomes" id="UP001152531">
    <property type="component" value="Unassembled WGS sequence"/>
</dbReference>
<gene>
    <name evidence="1" type="ORF">CLIB1444_04S06084</name>
</gene>
<dbReference type="EMBL" id="CALSDN010000004">
    <property type="protein sequence ID" value="CAH6720706.1"/>
    <property type="molecule type" value="Genomic_DNA"/>
</dbReference>
<proteinExistence type="predicted"/>
<comment type="caution">
    <text evidence="1">The sequence shown here is derived from an EMBL/GenBank/DDBJ whole genome shotgun (WGS) entry which is preliminary data.</text>
</comment>
<keyword evidence="2" id="KW-1185">Reference proteome</keyword>
<accession>A0ACA9Y6U3</accession>
<evidence type="ECO:0000313" key="2">
    <source>
        <dbReference type="Proteomes" id="UP001152531"/>
    </source>
</evidence>